<name>A0A316Z2S5_9BASI</name>
<evidence type="ECO:0000256" key="1">
    <source>
        <dbReference type="SAM" id="MobiDB-lite"/>
    </source>
</evidence>
<dbReference type="EMBL" id="KZ819303">
    <property type="protein sequence ID" value="PWN95676.1"/>
    <property type="molecule type" value="Genomic_DNA"/>
</dbReference>
<dbReference type="RefSeq" id="XP_025595955.1">
    <property type="nucleotide sequence ID" value="XM_025745502.1"/>
</dbReference>
<dbReference type="Proteomes" id="UP000245946">
    <property type="component" value="Unassembled WGS sequence"/>
</dbReference>
<gene>
    <name evidence="2" type="ORF">FA09DRAFT_362720</name>
</gene>
<dbReference type="GeneID" id="37273046"/>
<evidence type="ECO:0000313" key="3">
    <source>
        <dbReference type="Proteomes" id="UP000245946"/>
    </source>
</evidence>
<dbReference type="OrthoDB" id="3363543at2759"/>
<feature type="region of interest" description="Disordered" evidence="1">
    <location>
        <begin position="360"/>
        <end position="471"/>
    </location>
</feature>
<evidence type="ECO:0000313" key="2">
    <source>
        <dbReference type="EMBL" id="PWN95676.1"/>
    </source>
</evidence>
<feature type="region of interest" description="Disordered" evidence="1">
    <location>
        <begin position="215"/>
        <end position="251"/>
    </location>
</feature>
<dbReference type="AlphaFoldDB" id="A0A316Z2S5"/>
<keyword evidence="3" id="KW-1185">Reference proteome</keyword>
<organism evidence="2 3">
    <name type="scientific">Tilletiopsis washingtonensis</name>
    <dbReference type="NCBI Taxonomy" id="58919"/>
    <lineage>
        <taxon>Eukaryota</taxon>
        <taxon>Fungi</taxon>
        <taxon>Dikarya</taxon>
        <taxon>Basidiomycota</taxon>
        <taxon>Ustilaginomycotina</taxon>
        <taxon>Exobasidiomycetes</taxon>
        <taxon>Entylomatales</taxon>
        <taxon>Entylomatales incertae sedis</taxon>
        <taxon>Tilletiopsis</taxon>
    </lineage>
</organism>
<feature type="compositionally biased region" description="Acidic residues" evidence="1">
    <location>
        <begin position="418"/>
        <end position="442"/>
    </location>
</feature>
<proteinExistence type="predicted"/>
<feature type="region of interest" description="Disordered" evidence="1">
    <location>
        <begin position="515"/>
        <end position="547"/>
    </location>
</feature>
<reference evidence="2 3" key="1">
    <citation type="journal article" date="2018" name="Mol. Biol. Evol.">
        <title>Broad Genomic Sampling Reveals a Smut Pathogenic Ancestry of the Fungal Clade Ustilaginomycotina.</title>
        <authorList>
            <person name="Kijpornyongpan T."/>
            <person name="Mondo S.J."/>
            <person name="Barry K."/>
            <person name="Sandor L."/>
            <person name="Lee J."/>
            <person name="Lipzen A."/>
            <person name="Pangilinan J."/>
            <person name="LaButti K."/>
            <person name="Hainaut M."/>
            <person name="Henrissat B."/>
            <person name="Grigoriev I.V."/>
            <person name="Spatafora J.W."/>
            <person name="Aime M.C."/>
        </authorList>
    </citation>
    <scope>NUCLEOTIDE SEQUENCE [LARGE SCALE GENOMIC DNA]</scope>
    <source>
        <strain evidence="2 3">MCA 4186</strain>
    </source>
</reference>
<feature type="compositionally biased region" description="Low complexity" evidence="1">
    <location>
        <begin position="402"/>
        <end position="417"/>
    </location>
</feature>
<protein>
    <submittedName>
        <fullName evidence="2">Uncharacterized protein</fullName>
    </submittedName>
</protein>
<feature type="compositionally biased region" description="Acidic residues" evidence="1">
    <location>
        <begin position="523"/>
        <end position="541"/>
    </location>
</feature>
<sequence length="559" mass="58973">MAPSDFVAAHVPVAPAPAVTAAHSSSASSQWQVDALNSALSVPLAVRRAAAAAKHLVASEVSVVAGAAEESLRCVQSAAMAAVLDASQLTLPAPAFLQASRPAPEPPIRRSSMPQATRLRITLTAYDDSAVPLSTIAIPLTSLPRQSWPEKVEHRQAMPASCGPHASFGWDGRPIADRRCLFPAPIDSRGRGMDGGRCWSRRGLGYEVVRATPMRFADSRGRSTTRTTQQDEASRGAPLQRCNASTSSFEPMPNPHEAKPIAIAVPSVVVTAPSESVVPYSPRTHARRSLRTSRLSAAVGSNSSNASFLPAGTVACVEMCPSAGTQPRMKLSIRSTSPTPAVQAEVARVAAVFDATPSPTLSQLPAVFSSDEEDSSLDASSEHDADDDDSESELPYTRQRMLSTSSDATASSSASSSEDSELETESDDTDLSSEYDSSDDDEGRPHKTLKISSGGEKNRKRKGYGSSSPPYSALRRLAAAAAAGRRGAVCSLPEALDQAWQAPLLMPLAPSEKRARTPFALGDESDADSSADAEGETDEETQPPGAFFFHARRNALRIA</sequence>
<accession>A0A316Z2S5</accession>